<evidence type="ECO:0000256" key="6">
    <source>
        <dbReference type="ARBA" id="ARBA00023098"/>
    </source>
</evidence>
<evidence type="ECO:0000256" key="1">
    <source>
        <dbReference type="ARBA" id="ARBA00004477"/>
    </source>
</evidence>
<sequence>MKILPIPWPQICYIYPTILFIGVLINSLLPNETLQSHKSNYYVLNSKNIFNQVMAYNGNKVWSILFILLSVIQIRLQSTNINLLPRHVDSAASKRRHVNSLIKQYVIKFVLKNVLLAFLFLIIDSLFILTGGECNLIEDIWSAEHCKAKGGRWEGGFDISGHFCFLINISLILWSELSLLNKVLEDREETFTKIDKWMEGVIVIILGCLYLWMGILFVTAVYYHTLLEKILGCILGFVCPIVMYYFIPNNVKLKQTLYK</sequence>
<keyword evidence="4 8" id="KW-0256">Endoplasmic reticulum</keyword>
<protein>
    <recommendedName>
        <fullName evidence="8">Acyl-coenzyme A diphosphatase YFT2</fullName>
        <ecNumber evidence="8">3.6.1.-</ecNumber>
    </recommendedName>
    <alternativeName>
        <fullName evidence="8">FIT family protein YFT2</fullName>
    </alternativeName>
</protein>
<keyword evidence="11" id="KW-1185">Reference proteome</keyword>
<comment type="subcellular location">
    <subcellularLocation>
        <location evidence="1 8">Endoplasmic reticulum membrane</location>
        <topology evidence="1 8">Multi-pass membrane protein</topology>
    </subcellularLocation>
</comment>
<comment type="similarity">
    <text evidence="8">Belongs to the FIT family. Yeast FIT2A/YFT2 subfamily.</text>
</comment>
<dbReference type="GeneID" id="11494714"/>
<dbReference type="GO" id="GO:0008654">
    <property type="term" value="P:phospholipid biosynthetic process"/>
    <property type="evidence" value="ECO:0007669"/>
    <property type="project" value="UniProtKB-KW"/>
</dbReference>
<accession>G0W8I0</accession>
<dbReference type="Proteomes" id="UP000000689">
    <property type="component" value="Chromosome 3"/>
</dbReference>
<comment type="function">
    <text evidence="8">Fatty acyl-coenzyme A (CoA) diphosphatase that hydrolyzes fatty acyl-CoA to yield acyl-4'-phosphopantetheine and adenosine 3',5'-bisphosphate. Preferentially hydrolyzes unsaturated long-chain acyl-CoA substrates in the endoplasmic reticulum (ER) lumen. This catalytic activity is required for maintaining ER structure and for lipid droplets (LDs) biogenesis, which are lipid storage organelles involved in maintaining lipid and energy homeostasis. May directly bind to diacylglycerol (DAGs) and triacylglycerol, which is also important for LD biogenesis. May support directional budding of nacent LDs from the ER into the cytosol by reducing DAG levels at sites of LD formation. May play a role in the regulation of cell morphology and cytoskeletal organization). Involved in phospholipid biosynthesis.</text>
</comment>
<dbReference type="GO" id="GO:0005788">
    <property type="term" value="C:endoplasmic reticulum lumen"/>
    <property type="evidence" value="ECO:0007669"/>
    <property type="project" value="EnsemblFungi"/>
</dbReference>
<dbReference type="HAMAP" id="MF_03232">
    <property type="entry name" value="YFT2"/>
    <property type="match status" value="1"/>
</dbReference>
<dbReference type="InterPro" id="IPR046398">
    <property type="entry name" value="YFT2"/>
</dbReference>
<dbReference type="Pfam" id="PF10261">
    <property type="entry name" value="FIT"/>
    <property type="match status" value="2"/>
</dbReference>
<dbReference type="PANTHER" id="PTHR23129">
    <property type="entry name" value="ACYL-COENZYME A DIPHOSPHATASE FITM2"/>
    <property type="match status" value="1"/>
</dbReference>
<keyword evidence="8" id="KW-0444">Lipid biosynthesis</keyword>
<keyword evidence="2 8" id="KW-0812">Transmembrane</keyword>
<dbReference type="GO" id="GO:0010945">
    <property type="term" value="F:coenzyme A diphosphatase activity"/>
    <property type="evidence" value="ECO:0007669"/>
    <property type="project" value="InterPro"/>
</dbReference>
<dbReference type="EC" id="3.6.1.-" evidence="8"/>
<dbReference type="RefSeq" id="XP_003669334.1">
    <property type="nucleotide sequence ID" value="XM_003669286.1"/>
</dbReference>
<organism evidence="10 11">
    <name type="scientific">Naumovozyma dairenensis (strain ATCC 10597 / BCRC 20456 / CBS 421 / NBRC 0211 / NRRL Y-12639)</name>
    <name type="common">Saccharomyces dairenensis</name>
    <dbReference type="NCBI Taxonomy" id="1071378"/>
    <lineage>
        <taxon>Eukaryota</taxon>
        <taxon>Fungi</taxon>
        <taxon>Dikarya</taxon>
        <taxon>Ascomycota</taxon>
        <taxon>Saccharomycotina</taxon>
        <taxon>Saccharomycetes</taxon>
        <taxon>Saccharomycetales</taxon>
        <taxon>Saccharomycetaceae</taxon>
        <taxon>Naumovozyma</taxon>
    </lineage>
</organism>
<feature type="active site" evidence="8">
    <location>
        <position position="162"/>
    </location>
</feature>
<dbReference type="HOGENOM" id="CLU_086757_0_0_1"/>
<dbReference type="AlphaFoldDB" id="G0W8I0"/>
<dbReference type="InterPro" id="IPR019388">
    <property type="entry name" value="FIT"/>
</dbReference>
<feature type="transmembrane region" description="Helical" evidence="9">
    <location>
        <begin position="229"/>
        <end position="247"/>
    </location>
</feature>
<keyword evidence="8" id="KW-1208">Phospholipid metabolism</keyword>
<keyword evidence="8" id="KW-0594">Phospholipid biosynthesis</keyword>
<dbReference type="EMBL" id="HE580269">
    <property type="protein sequence ID" value="CCD24091.1"/>
    <property type="molecule type" value="Genomic_DNA"/>
</dbReference>
<dbReference type="OMA" id="LILWCEL"/>
<keyword evidence="5 8" id="KW-1133">Transmembrane helix</keyword>
<proteinExistence type="inferred from homology"/>
<feature type="active site" evidence="8">
    <location>
        <position position="224"/>
    </location>
</feature>
<evidence type="ECO:0000256" key="4">
    <source>
        <dbReference type="ARBA" id="ARBA00022824"/>
    </source>
</evidence>
<evidence type="ECO:0000256" key="9">
    <source>
        <dbReference type="SAM" id="Phobius"/>
    </source>
</evidence>
<keyword evidence="3 8" id="KW-0378">Hydrolase</keyword>
<feature type="transmembrane region" description="Helical" evidence="9">
    <location>
        <begin position="12"/>
        <end position="29"/>
    </location>
</feature>
<dbReference type="KEGG" id="ndi:NDAI_0C04310"/>
<dbReference type="GO" id="GO:0005789">
    <property type="term" value="C:endoplasmic reticulum membrane"/>
    <property type="evidence" value="ECO:0007669"/>
    <property type="project" value="UniProtKB-SubCell"/>
</dbReference>
<keyword evidence="6" id="KW-0443">Lipid metabolism</keyword>
<evidence type="ECO:0000256" key="2">
    <source>
        <dbReference type="ARBA" id="ARBA00022692"/>
    </source>
</evidence>
<name>G0W8I0_NAUDC</name>
<evidence type="ECO:0000256" key="7">
    <source>
        <dbReference type="ARBA" id="ARBA00023136"/>
    </source>
</evidence>
<comment type="catalytic activity">
    <reaction evidence="8">
        <text>an acyl-CoA + H2O = an acyl-4'-phosphopantetheine + adenosine 3',5'-bisphosphate + 2 H(+)</text>
        <dbReference type="Rhea" id="RHEA:50044"/>
        <dbReference type="ChEBI" id="CHEBI:15377"/>
        <dbReference type="ChEBI" id="CHEBI:15378"/>
        <dbReference type="ChEBI" id="CHEBI:58342"/>
        <dbReference type="ChEBI" id="CHEBI:58343"/>
        <dbReference type="ChEBI" id="CHEBI:132023"/>
    </reaction>
</comment>
<dbReference type="PANTHER" id="PTHR23129:SF0">
    <property type="entry name" value="ACYL-COENZYME A DIPHOSPHATASE FITM2"/>
    <property type="match status" value="1"/>
</dbReference>
<dbReference type="eggNOG" id="KOG3750">
    <property type="taxonomic scope" value="Eukaryota"/>
</dbReference>
<evidence type="ECO:0000256" key="8">
    <source>
        <dbReference type="HAMAP-Rule" id="MF_03232"/>
    </source>
</evidence>
<keyword evidence="7 8" id="KW-0472">Membrane</keyword>
<comment type="catalytic activity">
    <reaction evidence="8">
        <text>(5Z,8Z,11Z,14Z)-eicosatetraenoyl-CoA + H2O = S-(5Z,8Z,11Z,14Z-eicosatetraenoyl)-4'-phosphopantetheine + adenosine 3',5'-bisphosphate + 2 H(+)</text>
        <dbReference type="Rhea" id="RHEA:65568"/>
        <dbReference type="ChEBI" id="CHEBI:15377"/>
        <dbReference type="ChEBI" id="CHEBI:15378"/>
        <dbReference type="ChEBI" id="CHEBI:57368"/>
        <dbReference type="ChEBI" id="CHEBI:58343"/>
        <dbReference type="ChEBI" id="CHEBI:156554"/>
    </reaction>
</comment>
<evidence type="ECO:0000256" key="3">
    <source>
        <dbReference type="ARBA" id="ARBA00022801"/>
    </source>
</evidence>
<evidence type="ECO:0000313" key="11">
    <source>
        <dbReference type="Proteomes" id="UP000000689"/>
    </source>
</evidence>
<dbReference type="GO" id="GO:0140042">
    <property type="term" value="P:lipid droplet formation"/>
    <property type="evidence" value="ECO:0007669"/>
    <property type="project" value="UniProtKB-UniRule"/>
</dbReference>
<comment type="catalytic activity">
    <reaction evidence="8">
        <text>(9Z)-octadecenoyl-CoA + H2O = S-(9Z-octadecenoyl)-4'-phosphopantetheine + adenosine 3',5'-bisphosphate + 2 H(+)</text>
        <dbReference type="Rhea" id="RHEA:65564"/>
        <dbReference type="ChEBI" id="CHEBI:15377"/>
        <dbReference type="ChEBI" id="CHEBI:15378"/>
        <dbReference type="ChEBI" id="CHEBI:57387"/>
        <dbReference type="ChEBI" id="CHEBI:58343"/>
        <dbReference type="ChEBI" id="CHEBI:156553"/>
    </reaction>
</comment>
<feature type="transmembrane region" description="Helical" evidence="9">
    <location>
        <begin position="201"/>
        <end position="223"/>
    </location>
</feature>
<feature type="transmembrane region" description="Helical" evidence="9">
    <location>
        <begin position="159"/>
        <end position="180"/>
    </location>
</feature>
<comment type="catalytic activity">
    <reaction evidence="8">
        <text>hexadecanoyl-CoA + H2O = S-hexadecanoyl-4'-phosphopantetheine + adenosine 3',5'-bisphosphate + 2 H(+)</text>
        <dbReference type="Rhea" id="RHEA:50032"/>
        <dbReference type="ChEBI" id="CHEBI:15377"/>
        <dbReference type="ChEBI" id="CHEBI:15378"/>
        <dbReference type="ChEBI" id="CHEBI:57379"/>
        <dbReference type="ChEBI" id="CHEBI:58343"/>
        <dbReference type="ChEBI" id="CHEBI:132018"/>
    </reaction>
</comment>
<feature type="transmembrane region" description="Helical" evidence="9">
    <location>
        <begin position="105"/>
        <end position="129"/>
    </location>
</feature>
<dbReference type="OrthoDB" id="5579088at2759"/>
<gene>
    <name evidence="10" type="primary">NDAI0C04310</name>
    <name evidence="8" type="synonym">FIT2A</name>
    <name evidence="8" type="synonym">YFT2</name>
    <name evidence="10" type="ordered locus">NDAI_0C04310</name>
</gene>
<evidence type="ECO:0000256" key="5">
    <source>
        <dbReference type="ARBA" id="ARBA00022989"/>
    </source>
</evidence>
<evidence type="ECO:0000313" key="10">
    <source>
        <dbReference type="EMBL" id="CCD24091.1"/>
    </source>
</evidence>
<dbReference type="STRING" id="1071378.G0W8I0"/>
<reference evidence="10 11" key="1">
    <citation type="journal article" date="2011" name="Proc. Natl. Acad. Sci. U.S.A.">
        <title>Evolutionary erosion of yeast sex chromosomes by mating-type switching accidents.</title>
        <authorList>
            <person name="Gordon J.L."/>
            <person name="Armisen D."/>
            <person name="Proux-Wera E."/>
            <person name="Oheigeartaigh S.S."/>
            <person name="Byrne K.P."/>
            <person name="Wolfe K.H."/>
        </authorList>
    </citation>
    <scope>NUCLEOTIDE SEQUENCE [LARGE SCALE GENOMIC DNA]</scope>
    <source>
        <strain evidence="11">ATCC 10597 / BCRC 20456 / CBS 421 / NBRC 0211 / NRRL Y-12639</strain>
    </source>
</reference>